<dbReference type="Proteomes" id="UP000239757">
    <property type="component" value="Unassembled WGS sequence"/>
</dbReference>
<sequence>MEAACSARGQDSSFSALSRWYSGCSPPSTVANDDRLLVENPTFVQYEQQDAAIFAWLLSTDFWELVDNKGQEVLFLTP</sequence>
<name>A0A2P5XIG5_GOSBA</name>
<protein>
    <submittedName>
        <fullName evidence="2">Uncharacterized protein</fullName>
    </submittedName>
</protein>
<evidence type="ECO:0000313" key="2">
    <source>
        <dbReference type="EMBL" id="PPS03121.1"/>
    </source>
</evidence>
<gene>
    <name evidence="1" type="ORF">GOBAR_AA17548</name>
    <name evidence="2" type="ORF">GOBAR_AA17549</name>
</gene>
<organism evidence="2 3">
    <name type="scientific">Gossypium barbadense</name>
    <name type="common">Sea Island cotton</name>
    <name type="synonym">Hibiscus barbadensis</name>
    <dbReference type="NCBI Taxonomy" id="3634"/>
    <lineage>
        <taxon>Eukaryota</taxon>
        <taxon>Viridiplantae</taxon>
        <taxon>Streptophyta</taxon>
        <taxon>Embryophyta</taxon>
        <taxon>Tracheophyta</taxon>
        <taxon>Spermatophyta</taxon>
        <taxon>Magnoliopsida</taxon>
        <taxon>eudicotyledons</taxon>
        <taxon>Gunneridae</taxon>
        <taxon>Pentapetalae</taxon>
        <taxon>rosids</taxon>
        <taxon>malvids</taxon>
        <taxon>Malvales</taxon>
        <taxon>Malvaceae</taxon>
        <taxon>Malvoideae</taxon>
        <taxon>Gossypium</taxon>
    </lineage>
</organism>
<dbReference type="EMBL" id="KZ664804">
    <property type="protein sequence ID" value="PPS03121.1"/>
    <property type="molecule type" value="Genomic_DNA"/>
</dbReference>
<proteinExistence type="predicted"/>
<dbReference type="EMBL" id="KZ664804">
    <property type="protein sequence ID" value="PPS03120.1"/>
    <property type="molecule type" value="Genomic_DNA"/>
</dbReference>
<dbReference type="AlphaFoldDB" id="A0A2P5XIG5"/>
<evidence type="ECO:0000313" key="1">
    <source>
        <dbReference type="EMBL" id="PPS03120.1"/>
    </source>
</evidence>
<accession>A0A2P5XIG5</accession>
<reference evidence="2 3" key="1">
    <citation type="submission" date="2015-01" db="EMBL/GenBank/DDBJ databases">
        <title>Genome of allotetraploid Gossypium barbadense reveals genomic plasticity and fiber elongation in cotton evolution.</title>
        <authorList>
            <person name="Chen X."/>
            <person name="Liu X."/>
            <person name="Zhao B."/>
            <person name="Zheng H."/>
            <person name="Hu Y."/>
            <person name="Lu G."/>
            <person name="Yang C."/>
            <person name="Chen J."/>
            <person name="Shan C."/>
            <person name="Zhang L."/>
            <person name="Zhou Y."/>
            <person name="Wang L."/>
            <person name="Guo W."/>
            <person name="Bai Y."/>
            <person name="Ruan J."/>
            <person name="Shangguan X."/>
            <person name="Mao Y."/>
            <person name="Jiang J."/>
            <person name="Zhu Y."/>
            <person name="Lei J."/>
            <person name="Kang H."/>
            <person name="Chen S."/>
            <person name="He X."/>
            <person name="Wang R."/>
            <person name="Wang Y."/>
            <person name="Chen J."/>
            <person name="Wang L."/>
            <person name="Yu S."/>
            <person name="Wang B."/>
            <person name="Wei J."/>
            <person name="Song S."/>
            <person name="Lu X."/>
            <person name="Gao Z."/>
            <person name="Gu W."/>
            <person name="Deng X."/>
            <person name="Ma D."/>
            <person name="Wang S."/>
            <person name="Liang W."/>
            <person name="Fang L."/>
            <person name="Cai C."/>
            <person name="Zhu X."/>
            <person name="Zhou B."/>
            <person name="Zhang Y."/>
            <person name="Chen Z."/>
            <person name="Xu S."/>
            <person name="Zhu R."/>
            <person name="Wang S."/>
            <person name="Zhang T."/>
            <person name="Zhao G."/>
        </authorList>
    </citation>
    <scope>NUCLEOTIDE SEQUENCE [LARGE SCALE GENOMIC DNA]</scope>
    <source>
        <strain evidence="3">cv. Xinhai21</strain>
        <tissue evidence="2">Leaf</tissue>
    </source>
</reference>
<evidence type="ECO:0000313" key="3">
    <source>
        <dbReference type="Proteomes" id="UP000239757"/>
    </source>
</evidence>